<evidence type="ECO:0000256" key="5">
    <source>
        <dbReference type="ARBA" id="ARBA00023136"/>
    </source>
</evidence>
<organism evidence="8 9">
    <name type="scientific">Candidatus Accumulibacter contiguus</name>
    <dbReference type="NCBI Taxonomy" id="2954381"/>
    <lineage>
        <taxon>Bacteria</taxon>
        <taxon>Pseudomonadati</taxon>
        <taxon>Pseudomonadota</taxon>
        <taxon>Betaproteobacteria</taxon>
        <taxon>Candidatus Accumulibacter</taxon>
    </lineage>
</organism>
<feature type="domain" description="RDD" evidence="7">
    <location>
        <begin position="8"/>
        <end position="137"/>
    </location>
</feature>
<comment type="subcellular location">
    <subcellularLocation>
        <location evidence="1">Cell membrane</location>
        <topology evidence="1">Multi-pass membrane protein</topology>
    </subcellularLocation>
</comment>
<dbReference type="PANTHER" id="PTHR36115">
    <property type="entry name" value="PROLINE-RICH ANTIGEN HOMOLOG-RELATED"/>
    <property type="match status" value="1"/>
</dbReference>
<feature type="transmembrane region" description="Helical" evidence="6">
    <location>
        <begin position="105"/>
        <end position="124"/>
    </location>
</feature>
<evidence type="ECO:0000313" key="9">
    <source>
        <dbReference type="Proteomes" id="UP000886469"/>
    </source>
</evidence>
<dbReference type="Pfam" id="PF06271">
    <property type="entry name" value="RDD"/>
    <property type="match status" value="1"/>
</dbReference>
<dbReference type="InterPro" id="IPR010432">
    <property type="entry name" value="RDD"/>
</dbReference>
<evidence type="ECO:0000259" key="7">
    <source>
        <dbReference type="Pfam" id="PF06271"/>
    </source>
</evidence>
<evidence type="ECO:0000256" key="6">
    <source>
        <dbReference type="SAM" id="Phobius"/>
    </source>
</evidence>
<keyword evidence="3 6" id="KW-0812">Transmembrane</keyword>
<dbReference type="InterPro" id="IPR051791">
    <property type="entry name" value="Pra-immunoreactive"/>
</dbReference>
<keyword evidence="9" id="KW-1185">Reference proteome</keyword>
<protein>
    <submittedName>
        <fullName evidence="8">RDD family protein</fullName>
    </submittedName>
</protein>
<comment type="caution">
    <text evidence="8">The sequence shown here is derived from an EMBL/GenBank/DDBJ whole genome shotgun (WGS) entry which is preliminary data.</text>
</comment>
<evidence type="ECO:0000256" key="2">
    <source>
        <dbReference type="ARBA" id="ARBA00022475"/>
    </source>
</evidence>
<dbReference type="RefSeq" id="WP_169069324.1">
    <property type="nucleotide sequence ID" value="NZ_SPMX01000006.1"/>
</dbReference>
<reference evidence="8" key="1">
    <citation type="submission" date="2019-03" db="EMBL/GenBank/DDBJ databases">
        <title>Metabolic reconstructions from genomes of highly enriched 'Candidatus Accumulibacter' and 'Candidatus Competibacter' bioreactor populations.</title>
        <authorList>
            <person name="Annavajhala M.K."/>
            <person name="Welles L."/>
            <person name="Abbas B."/>
            <person name="Sorokin D."/>
            <person name="Park H."/>
            <person name="Van Loosdrecht M."/>
            <person name="Chandran K."/>
        </authorList>
    </citation>
    <scope>NUCLEOTIDE SEQUENCE</scope>
    <source>
        <strain evidence="8">SBR_L</strain>
    </source>
</reference>
<proteinExistence type="predicted"/>
<evidence type="ECO:0000313" key="8">
    <source>
        <dbReference type="EMBL" id="NMQ04257.1"/>
    </source>
</evidence>
<feature type="transmembrane region" description="Helical" evidence="6">
    <location>
        <begin position="12"/>
        <end position="36"/>
    </location>
</feature>
<accession>A0ABX1T7N7</accession>
<dbReference type="PANTHER" id="PTHR36115:SF4">
    <property type="entry name" value="MEMBRANE PROTEIN"/>
    <property type="match status" value="1"/>
</dbReference>
<feature type="transmembrane region" description="Helical" evidence="6">
    <location>
        <begin position="48"/>
        <end position="72"/>
    </location>
</feature>
<name>A0ABX1T7N7_9PROT</name>
<dbReference type="Proteomes" id="UP000886469">
    <property type="component" value="Unassembled WGS sequence"/>
</dbReference>
<dbReference type="EMBL" id="SPMX01000006">
    <property type="protein sequence ID" value="NMQ04257.1"/>
    <property type="molecule type" value="Genomic_DNA"/>
</dbReference>
<gene>
    <name evidence="8" type="ORF">E4Q08_02775</name>
</gene>
<evidence type="ECO:0000256" key="1">
    <source>
        <dbReference type="ARBA" id="ARBA00004651"/>
    </source>
</evidence>
<keyword evidence="5 6" id="KW-0472">Membrane</keyword>
<keyword evidence="2" id="KW-1003">Cell membrane</keyword>
<evidence type="ECO:0000256" key="4">
    <source>
        <dbReference type="ARBA" id="ARBA00022989"/>
    </source>
</evidence>
<keyword evidence="4 6" id="KW-1133">Transmembrane helix</keyword>
<evidence type="ECO:0000256" key="3">
    <source>
        <dbReference type="ARBA" id="ARBA00022692"/>
    </source>
</evidence>
<sequence length="151" mass="16943">MKEQDYEYAGFWVRTIAAIIDGILTALITYPLLISIYGWTHFDRKQTWIIAGPADFLISWVLPAVAVILFWLRKQATPGKIAVSARVVDARTGQTMSVGQSIVRYFAYFISALPLGLGIIWIAFDSKKQGWHDKLAGTVVIRSRTLPVTLE</sequence>